<accession>A0A3R8QP35</accession>
<reference evidence="2 3" key="1">
    <citation type="submission" date="2018-07" db="EMBL/GenBank/DDBJ databases">
        <title>Brachybacteriurn paraconglorneratum KCTC 9916.</title>
        <authorList>
            <person name="Li Y."/>
        </authorList>
    </citation>
    <scope>NUCLEOTIDE SEQUENCE [LARGE SCALE GENOMIC DNA]</scope>
    <source>
        <strain evidence="2 3">KCTC 9916</strain>
    </source>
</reference>
<feature type="region of interest" description="Disordered" evidence="1">
    <location>
        <begin position="61"/>
        <end position="102"/>
    </location>
</feature>
<protein>
    <submittedName>
        <fullName evidence="2">Uncharacterized protein</fullName>
    </submittedName>
</protein>
<evidence type="ECO:0000313" key="3">
    <source>
        <dbReference type="Proteomes" id="UP000274327"/>
    </source>
</evidence>
<dbReference type="Proteomes" id="UP000274327">
    <property type="component" value="Unassembled WGS sequence"/>
</dbReference>
<evidence type="ECO:0000256" key="1">
    <source>
        <dbReference type="SAM" id="MobiDB-lite"/>
    </source>
</evidence>
<feature type="compositionally biased region" description="Basic and acidic residues" evidence="1">
    <location>
        <begin position="74"/>
        <end position="89"/>
    </location>
</feature>
<comment type="caution">
    <text evidence="2">The sequence shown here is derived from an EMBL/GenBank/DDBJ whole genome shotgun (WGS) entry which is preliminary data.</text>
</comment>
<dbReference type="GeneID" id="78120636"/>
<dbReference type="EMBL" id="QOCI01000003">
    <property type="protein sequence ID" value="RRR19246.1"/>
    <property type="molecule type" value="Genomic_DNA"/>
</dbReference>
<gene>
    <name evidence="2" type="ORF">DS079_06300</name>
</gene>
<dbReference type="RefSeq" id="WP_126985838.1">
    <property type="nucleotide sequence ID" value="NZ_ML133853.1"/>
</dbReference>
<keyword evidence="3" id="KW-1185">Reference proteome</keyword>
<name>A0A3R8QP35_9MICO</name>
<proteinExistence type="predicted"/>
<dbReference type="AlphaFoldDB" id="A0A3R8QP35"/>
<evidence type="ECO:0000313" key="2">
    <source>
        <dbReference type="EMBL" id="RRR19246.1"/>
    </source>
</evidence>
<organism evidence="2 3">
    <name type="scientific">Brachybacterium paraconglomeratum</name>
    <dbReference type="NCBI Taxonomy" id="173362"/>
    <lineage>
        <taxon>Bacteria</taxon>
        <taxon>Bacillati</taxon>
        <taxon>Actinomycetota</taxon>
        <taxon>Actinomycetes</taxon>
        <taxon>Micrococcales</taxon>
        <taxon>Dermabacteraceae</taxon>
        <taxon>Brachybacterium</taxon>
    </lineage>
</organism>
<sequence>MTAALLGLLFIVLIAVLAVALGSLTRLIAARIVTPREEHERLSVAERIARGNALIARELRPDQTQPVARTADAAPRRVPEPGPEPRQDLAVRFPEIAAHSLR</sequence>